<dbReference type="GO" id="GO:0016301">
    <property type="term" value="F:kinase activity"/>
    <property type="evidence" value="ECO:0007669"/>
    <property type="project" value="UniProtKB-KW"/>
</dbReference>
<accession>A0A2H4SGN9</accession>
<name>A0A2H4SGN9_CORMI</name>
<dbReference type="EMBL" id="CP023324">
    <property type="protein sequence ID" value="ATY62275.1"/>
    <property type="molecule type" value="Genomic_DNA"/>
</dbReference>
<evidence type="ECO:0000313" key="1">
    <source>
        <dbReference type="EMBL" id="ATY62275.1"/>
    </source>
</evidence>
<dbReference type="Proteomes" id="UP000323067">
    <property type="component" value="Chromosome vii"/>
</dbReference>
<dbReference type="SUPFAM" id="SSF56112">
    <property type="entry name" value="Protein kinase-like (PK-like)"/>
    <property type="match status" value="1"/>
</dbReference>
<dbReference type="VEuPathDB" id="FungiDB:CCM_08719"/>
<keyword evidence="1" id="KW-0808">Transferase</keyword>
<dbReference type="AlphaFoldDB" id="A0A2H4SGN9"/>
<dbReference type="Gene3D" id="1.10.510.10">
    <property type="entry name" value="Transferase(Phosphotransferase) domain 1"/>
    <property type="match status" value="1"/>
</dbReference>
<dbReference type="InterPro" id="IPR011009">
    <property type="entry name" value="Kinase-like_dom_sf"/>
</dbReference>
<protein>
    <submittedName>
        <fullName evidence="1">Kinase subdomain-containing</fullName>
    </submittedName>
</protein>
<keyword evidence="1" id="KW-0418">Kinase</keyword>
<gene>
    <name evidence="1" type="ORF">A9K55_008969</name>
</gene>
<proteinExistence type="predicted"/>
<organism evidence="1 2">
    <name type="scientific">Cordyceps militaris</name>
    <name type="common">Caterpillar fungus</name>
    <name type="synonym">Clavaria militaris</name>
    <dbReference type="NCBI Taxonomy" id="73501"/>
    <lineage>
        <taxon>Eukaryota</taxon>
        <taxon>Fungi</taxon>
        <taxon>Dikarya</taxon>
        <taxon>Ascomycota</taxon>
        <taxon>Pezizomycotina</taxon>
        <taxon>Sordariomycetes</taxon>
        <taxon>Hypocreomycetidae</taxon>
        <taxon>Hypocreales</taxon>
        <taxon>Cordycipitaceae</taxon>
        <taxon>Cordyceps</taxon>
    </lineage>
</organism>
<evidence type="ECO:0000313" key="2">
    <source>
        <dbReference type="Proteomes" id="UP000323067"/>
    </source>
</evidence>
<reference evidence="1 2" key="1">
    <citation type="journal article" date="2017" name="BMC Genomics">
        <title>Chromosome level assembly and secondary metabolite potential of the parasitic fungus Cordyceps militaris.</title>
        <authorList>
            <person name="Kramer G.J."/>
            <person name="Nodwell J.R."/>
        </authorList>
    </citation>
    <scope>NUCLEOTIDE SEQUENCE [LARGE SCALE GENOMIC DNA]</scope>
    <source>
        <strain evidence="1 2">ATCC 34164</strain>
    </source>
</reference>
<dbReference type="OrthoDB" id="4062651at2759"/>
<sequence length="336" mass="36925">MNESLVQNTTSAPQWSVIDVSYSAHSIVVMCNHVRYVVHVTDAAFAALPALRALFNISPDVLEQFEEDARARSDFYSWALEPLLPILRKDDEGIPRSYGRSITLGDVLYSPIVEYSLCVESGKTVVHPKEQGPETHFMFGASLTTALCDAWPHYLPLNIRLDARDDTLSCIPHHVLLPDGTRAFFQLLRRGDAMLLHNTLLAHHRIRAAAPLCVQVPRLLGLVHDARAVLGMLFADVGYGAVSLTRAVGAGAPARVRRRWSAQMMRTVHGLHQNRLVWGDARPGNVVIDESQNAWLAGLGGVSSPTWVPPEQAGTMDGDLVALKRIVDFTEGGFAI</sequence>
<dbReference type="VEuPathDB" id="FungiDB:A9K55_008969"/>